<accession>A0A4R4RVN5</accession>
<dbReference type="OrthoDB" id="9810066at2"/>
<proteinExistence type="predicted"/>
<evidence type="ECO:0000313" key="1">
    <source>
        <dbReference type="EMBL" id="TDC52633.1"/>
    </source>
</evidence>
<reference evidence="1 2" key="1">
    <citation type="submission" date="2019-02" db="EMBL/GenBank/DDBJ databases">
        <title>Draft genome sequences of novel Actinobacteria.</title>
        <authorList>
            <person name="Sahin N."/>
            <person name="Ay H."/>
            <person name="Saygin H."/>
        </authorList>
    </citation>
    <scope>NUCLEOTIDE SEQUENCE [LARGE SCALE GENOMIC DNA]</scope>
    <source>
        <strain evidence="1 2">KC603</strain>
    </source>
</reference>
<dbReference type="GO" id="GO:0046677">
    <property type="term" value="P:response to antibiotic"/>
    <property type="evidence" value="ECO:0007669"/>
    <property type="project" value="InterPro"/>
</dbReference>
<dbReference type="PANTHER" id="PTHR31299:SF0">
    <property type="entry name" value="ESTERASE, PUTATIVE (AFU_ORTHOLOGUE AFUA_1G05850)-RELATED"/>
    <property type="match status" value="1"/>
</dbReference>
<dbReference type="InterPro" id="IPR007815">
    <property type="entry name" value="Emycin_Estase"/>
</dbReference>
<dbReference type="Gene3D" id="3.30.1870.10">
    <property type="entry name" value="EreA-like, domain 2"/>
    <property type="match status" value="1"/>
</dbReference>
<comment type="caution">
    <text evidence="1">The sequence shown here is derived from an EMBL/GenBank/DDBJ whole genome shotgun (WGS) entry which is preliminary data.</text>
</comment>
<dbReference type="EMBL" id="SMKL01000014">
    <property type="protein sequence ID" value="TDC52633.1"/>
    <property type="molecule type" value="Genomic_DNA"/>
</dbReference>
<organism evidence="1 2">
    <name type="scientific">Jiangella ureilytica</name>
    <dbReference type="NCBI Taxonomy" id="2530374"/>
    <lineage>
        <taxon>Bacteria</taxon>
        <taxon>Bacillati</taxon>
        <taxon>Actinomycetota</taxon>
        <taxon>Actinomycetes</taxon>
        <taxon>Jiangellales</taxon>
        <taxon>Jiangellaceae</taxon>
        <taxon>Jiangella</taxon>
    </lineage>
</organism>
<keyword evidence="2" id="KW-1185">Reference proteome</keyword>
<dbReference type="Pfam" id="PF05139">
    <property type="entry name" value="Erythro_esteras"/>
    <property type="match status" value="1"/>
</dbReference>
<name>A0A4R4RVN5_9ACTN</name>
<protein>
    <submittedName>
        <fullName evidence="1">Uncharacterized protein</fullName>
    </submittedName>
</protein>
<dbReference type="InterPro" id="IPR052036">
    <property type="entry name" value="Hydrolase/PRTase-associated"/>
</dbReference>
<sequence>MSAMSIDRAAPNRPVRQLVEELDFRTIVCAESWGSGVVLDRYVRGDGTSARSAVGQARAGLRSQAMLDLVRWMREFNRGRPGWDQVRFLGADVLEPRALQYAELERFAADVAPARLPRTRELLATLAMRGGPRDRRALVAAARELDALVRDVASTRAARRGRSTVDPGDAVLHAFALLGFYESRSAAGGDELRERYAADIVTHWQDRTGHRIVHATV</sequence>
<dbReference type="SUPFAM" id="SSF159501">
    <property type="entry name" value="EreA/ChaN-like"/>
    <property type="match status" value="1"/>
</dbReference>
<dbReference type="AlphaFoldDB" id="A0A4R4RVN5"/>
<dbReference type="PANTHER" id="PTHR31299">
    <property type="entry name" value="ESTERASE, PUTATIVE (AFU_ORTHOLOGUE AFUA_1G05850)-RELATED"/>
    <property type="match status" value="1"/>
</dbReference>
<gene>
    <name evidence="1" type="ORF">E1212_08585</name>
</gene>
<dbReference type="Proteomes" id="UP000295621">
    <property type="component" value="Unassembled WGS sequence"/>
</dbReference>
<evidence type="ECO:0000313" key="2">
    <source>
        <dbReference type="Proteomes" id="UP000295621"/>
    </source>
</evidence>